<gene>
    <name evidence="2" type="ORF">AKJ51_01605</name>
</gene>
<sequence>MSDSLSKQEKKIAILSKLARRNKIGMNYIPVEKTVSRIPTHARGNIENIIDEMYKDGLLEYHKNKKCISLRPKSIPKVVDLIKEEVPDYIIEKIKVKRDLHLSALLPVHRAKPQPPPDRPRNRSGHPNSAREKAT</sequence>
<evidence type="ECO:0000256" key="1">
    <source>
        <dbReference type="SAM" id="MobiDB-lite"/>
    </source>
</evidence>
<dbReference type="Proteomes" id="UP000070263">
    <property type="component" value="Unassembled WGS sequence"/>
</dbReference>
<evidence type="ECO:0000313" key="2">
    <source>
        <dbReference type="EMBL" id="KXB07281.1"/>
    </source>
</evidence>
<reference evidence="2 3" key="1">
    <citation type="journal article" date="2016" name="Sci. Rep.">
        <title>Metabolic traits of an uncultured archaeal lineage -MSBL1- from brine pools of the Red Sea.</title>
        <authorList>
            <person name="Mwirichia R."/>
            <person name="Alam I."/>
            <person name="Rashid M."/>
            <person name="Vinu M."/>
            <person name="Ba-Alawi W."/>
            <person name="Anthony Kamau A."/>
            <person name="Kamanda Ngugi D."/>
            <person name="Goker M."/>
            <person name="Klenk H.P."/>
            <person name="Bajic V."/>
            <person name="Stingl U."/>
        </authorList>
    </citation>
    <scope>NUCLEOTIDE SEQUENCE [LARGE SCALE GENOMIC DNA]</scope>
    <source>
        <strain evidence="2">SCGC-AAA382A20</strain>
    </source>
</reference>
<proteinExistence type="predicted"/>
<accession>A0A133VLI0</accession>
<comment type="caution">
    <text evidence="2">The sequence shown here is derived from an EMBL/GenBank/DDBJ whole genome shotgun (WGS) entry which is preliminary data.</text>
</comment>
<name>A0A133VLI0_9EURY</name>
<evidence type="ECO:0000313" key="3">
    <source>
        <dbReference type="Proteomes" id="UP000070263"/>
    </source>
</evidence>
<organism evidence="2 3">
    <name type="scientific">candidate division MSBL1 archaeon SCGC-AAA382A20</name>
    <dbReference type="NCBI Taxonomy" id="1698280"/>
    <lineage>
        <taxon>Archaea</taxon>
        <taxon>Methanobacteriati</taxon>
        <taxon>Methanobacteriota</taxon>
        <taxon>candidate division MSBL1</taxon>
    </lineage>
</organism>
<feature type="region of interest" description="Disordered" evidence="1">
    <location>
        <begin position="107"/>
        <end position="135"/>
    </location>
</feature>
<dbReference type="EMBL" id="LHYE01000011">
    <property type="protein sequence ID" value="KXB07281.1"/>
    <property type="molecule type" value="Genomic_DNA"/>
</dbReference>
<protein>
    <submittedName>
        <fullName evidence="2">Uncharacterized protein</fullName>
    </submittedName>
</protein>
<dbReference type="AlphaFoldDB" id="A0A133VLI0"/>
<keyword evidence="3" id="KW-1185">Reference proteome</keyword>